<protein>
    <submittedName>
        <fullName evidence="1">Uncharacterized protein</fullName>
    </submittedName>
</protein>
<dbReference type="RefSeq" id="XP_013905911.1">
    <property type="nucleotide sequence ID" value="XM_014050457.1"/>
</dbReference>
<proteinExistence type="predicted"/>
<dbReference type="Proteomes" id="UP000054498">
    <property type="component" value="Unassembled WGS sequence"/>
</dbReference>
<dbReference type="KEGG" id="mng:MNEG_1065"/>
<accession>A0A0D2N3C2</accession>
<dbReference type="AlphaFoldDB" id="A0A0D2N3C2"/>
<reference evidence="1 2" key="1">
    <citation type="journal article" date="2013" name="BMC Genomics">
        <title>Reconstruction of the lipid metabolism for the microalga Monoraphidium neglectum from its genome sequence reveals characteristics suitable for biofuel production.</title>
        <authorList>
            <person name="Bogen C."/>
            <person name="Al-Dilaimi A."/>
            <person name="Albersmeier A."/>
            <person name="Wichmann J."/>
            <person name="Grundmann M."/>
            <person name="Rupp O."/>
            <person name="Lauersen K.J."/>
            <person name="Blifernez-Klassen O."/>
            <person name="Kalinowski J."/>
            <person name="Goesmann A."/>
            <person name="Mussgnug J.H."/>
            <person name="Kruse O."/>
        </authorList>
    </citation>
    <scope>NUCLEOTIDE SEQUENCE [LARGE SCALE GENOMIC DNA]</scope>
    <source>
        <strain evidence="1 2">SAG 48.87</strain>
    </source>
</reference>
<dbReference type="EMBL" id="KK100319">
    <property type="protein sequence ID" value="KIZ06892.1"/>
    <property type="molecule type" value="Genomic_DNA"/>
</dbReference>
<evidence type="ECO:0000313" key="1">
    <source>
        <dbReference type="EMBL" id="KIZ06892.1"/>
    </source>
</evidence>
<sequence>MSASLGTSVQSGPGFVASTRWPHAPAARCAATAAPAAPAGDRLAAPLEWRPCAYDEEAEEGCGIDGSLCAATPFEASRIEAAAAALAGGVRPALACSVAFLYPTQQQQQQQQQQQAAAPPGGVGSLAYFMAKPQVESYDEEAEGCYEAAAAEAAAEAAAAAESARLTRALAAHAPGRAARRARRAVLRSAPGDLEAMVPWVADADAAAAADAAKRAAARVPAARYPHLHAFLAARTGSLGIVDSVLEALQLERGLQARAAQAWQYTWDEDVHGQAGGVLGSM</sequence>
<keyword evidence="2" id="KW-1185">Reference proteome</keyword>
<evidence type="ECO:0000313" key="2">
    <source>
        <dbReference type="Proteomes" id="UP000054498"/>
    </source>
</evidence>
<dbReference type="GeneID" id="25727833"/>
<gene>
    <name evidence="1" type="ORF">MNEG_1065</name>
</gene>
<organism evidence="1 2">
    <name type="scientific">Monoraphidium neglectum</name>
    <dbReference type="NCBI Taxonomy" id="145388"/>
    <lineage>
        <taxon>Eukaryota</taxon>
        <taxon>Viridiplantae</taxon>
        <taxon>Chlorophyta</taxon>
        <taxon>core chlorophytes</taxon>
        <taxon>Chlorophyceae</taxon>
        <taxon>CS clade</taxon>
        <taxon>Sphaeropleales</taxon>
        <taxon>Selenastraceae</taxon>
        <taxon>Monoraphidium</taxon>
    </lineage>
</organism>
<name>A0A0D2N3C2_9CHLO</name>